<dbReference type="EMBL" id="UOEB01000034">
    <property type="protein sequence ID" value="VAV82772.1"/>
    <property type="molecule type" value="Genomic_DNA"/>
</dbReference>
<protein>
    <submittedName>
        <fullName evidence="3">Saccharopine dehydrogenase [NADP, L-glutamate-forming]</fullName>
        <ecNumber evidence="3">1.5.1.10</ecNumber>
    </submittedName>
</protein>
<name>A0A3B0QRA3_9ZZZZ</name>
<evidence type="ECO:0000259" key="2">
    <source>
        <dbReference type="Pfam" id="PF03435"/>
    </source>
</evidence>
<evidence type="ECO:0000313" key="3">
    <source>
        <dbReference type="EMBL" id="VAV82772.1"/>
    </source>
</evidence>
<gene>
    <name evidence="3" type="ORF">MNBD_BACTEROID02-445</name>
</gene>
<dbReference type="InterPro" id="IPR005097">
    <property type="entry name" value="Sacchrp_dh_NADP-bd"/>
</dbReference>
<dbReference type="PANTHER" id="PTHR11133:SF22">
    <property type="entry name" value="ALPHA-AMINOADIPIC SEMIALDEHYDE SYNTHASE, MITOCHONDRIAL"/>
    <property type="match status" value="1"/>
</dbReference>
<feature type="domain" description="Saccharopine dehydrogenase NADP binding" evidence="2">
    <location>
        <begin position="25"/>
        <end position="143"/>
    </location>
</feature>
<accession>A0A3B0QRA3</accession>
<dbReference type="GO" id="GO:0005737">
    <property type="term" value="C:cytoplasm"/>
    <property type="evidence" value="ECO:0007669"/>
    <property type="project" value="TreeGrafter"/>
</dbReference>
<dbReference type="InterPro" id="IPR036291">
    <property type="entry name" value="NAD(P)-bd_dom_sf"/>
</dbReference>
<dbReference type="AlphaFoldDB" id="A0A3B0QRA3"/>
<dbReference type="Gene3D" id="3.40.50.720">
    <property type="entry name" value="NAD(P)-binding Rossmann-like Domain"/>
    <property type="match status" value="1"/>
</dbReference>
<dbReference type="SUPFAM" id="SSF51735">
    <property type="entry name" value="NAD(P)-binding Rossmann-fold domains"/>
    <property type="match status" value="1"/>
</dbReference>
<feature type="non-terminal residue" evidence="3">
    <location>
        <position position="149"/>
    </location>
</feature>
<sequence length="149" mass="16839">MYIDICMNDLNLASKLQEYFKMRKILIIGAGRSASSLVKYLLDKSSKEKLQIIIADINLFNCKKLAQNHPNSKVLELDIFNSKERKNAIQDADIVISMLPARFHINVAKDCVLFAKSLVTASYISDELKALDKEVRSKGLVFMNEIGLD</sequence>
<dbReference type="EC" id="1.5.1.10" evidence="3"/>
<proteinExistence type="predicted"/>
<evidence type="ECO:0000256" key="1">
    <source>
        <dbReference type="ARBA" id="ARBA00023002"/>
    </source>
</evidence>
<dbReference type="GO" id="GO:0019878">
    <property type="term" value="P:lysine biosynthetic process via aminoadipic acid"/>
    <property type="evidence" value="ECO:0007669"/>
    <property type="project" value="TreeGrafter"/>
</dbReference>
<dbReference type="Pfam" id="PF03435">
    <property type="entry name" value="Sacchrp_dh_NADP"/>
    <property type="match status" value="1"/>
</dbReference>
<dbReference type="InterPro" id="IPR051168">
    <property type="entry name" value="AASS"/>
</dbReference>
<keyword evidence="1 3" id="KW-0560">Oxidoreductase</keyword>
<dbReference type="PANTHER" id="PTHR11133">
    <property type="entry name" value="SACCHAROPINE DEHYDROGENASE"/>
    <property type="match status" value="1"/>
</dbReference>
<reference evidence="3" key="1">
    <citation type="submission" date="2018-06" db="EMBL/GenBank/DDBJ databases">
        <authorList>
            <person name="Zhirakovskaya E."/>
        </authorList>
    </citation>
    <scope>NUCLEOTIDE SEQUENCE</scope>
</reference>
<organism evidence="3">
    <name type="scientific">hydrothermal vent metagenome</name>
    <dbReference type="NCBI Taxonomy" id="652676"/>
    <lineage>
        <taxon>unclassified sequences</taxon>
        <taxon>metagenomes</taxon>
        <taxon>ecological metagenomes</taxon>
    </lineage>
</organism>
<dbReference type="GO" id="GO:0004755">
    <property type="term" value="F:saccharopine dehydrogenase (NADP+, L-glutamate-forming) activity"/>
    <property type="evidence" value="ECO:0007669"/>
    <property type="project" value="UniProtKB-EC"/>
</dbReference>